<feature type="non-terminal residue" evidence="1">
    <location>
        <position position="1"/>
    </location>
</feature>
<protein>
    <submittedName>
        <fullName evidence="1">Uncharacterized protein</fullName>
    </submittedName>
</protein>
<accession>A0A022RCN6</accession>
<dbReference type="STRING" id="4155.A0A022RCN6"/>
<dbReference type="PANTHER" id="PTHR31563:SF1">
    <property type="entry name" value="ION CHANNEL CASTOR-RELATED"/>
    <property type="match status" value="1"/>
</dbReference>
<evidence type="ECO:0000313" key="2">
    <source>
        <dbReference type="Proteomes" id="UP000030748"/>
    </source>
</evidence>
<sequence length="85" mass="9783">VSECVWASELVCMALAAVAEDRQINDVLEALSAREGTEWHIRGVYLYIHEDEELCFFDILLHTEQKREIVIAHPPAHTRKPVITR</sequence>
<dbReference type="GO" id="GO:0006811">
    <property type="term" value="P:monoatomic ion transport"/>
    <property type="evidence" value="ECO:0007669"/>
    <property type="project" value="InterPro"/>
</dbReference>
<gene>
    <name evidence="1" type="ORF">MIMGU_mgv1a0251232mg</name>
</gene>
<dbReference type="AlphaFoldDB" id="A0A022RCN6"/>
<evidence type="ECO:0000313" key="1">
    <source>
        <dbReference type="EMBL" id="EYU36675.1"/>
    </source>
</evidence>
<keyword evidence="2" id="KW-1185">Reference proteome</keyword>
<dbReference type="PANTHER" id="PTHR31563">
    <property type="entry name" value="ION CHANNEL POLLUX-RELATED"/>
    <property type="match status" value="1"/>
</dbReference>
<organism evidence="1 2">
    <name type="scientific">Erythranthe guttata</name>
    <name type="common">Yellow monkey flower</name>
    <name type="synonym">Mimulus guttatus</name>
    <dbReference type="NCBI Taxonomy" id="4155"/>
    <lineage>
        <taxon>Eukaryota</taxon>
        <taxon>Viridiplantae</taxon>
        <taxon>Streptophyta</taxon>
        <taxon>Embryophyta</taxon>
        <taxon>Tracheophyta</taxon>
        <taxon>Spermatophyta</taxon>
        <taxon>Magnoliopsida</taxon>
        <taxon>eudicotyledons</taxon>
        <taxon>Gunneridae</taxon>
        <taxon>Pentapetalae</taxon>
        <taxon>asterids</taxon>
        <taxon>lamiids</taxon>
        <taxon>Lamiales</taxon>
        <taxon>Phrymaceae</taxon>
        <taxon>Erythranthe</taxon>
    </lineage>
</organism>
<dbReference type="EMBL" id="KI630592">
    <property type="protein sequence ID" value="EYU36675.1"/>
    <property type="molecule type" value="Genomic_DNA"/>
</dbReference>
<dbReference type="InterPro" id="IPR044849">
    <property type="entry name" value="CASTOR/POLLUX/SYM8-like"/>
</dbReference>
<name>A0A022RCN6_ERYGU</name>
<proteinExistence type="predicted"/>
<reference evidence="1 2" key="1">
    <citation type="journal article" date="2013" name="Proc. Natl. Acad. Sci. U.S.A.">
        <title>Fine-scale variation in meiotic recombination in Mimulus inferred from population shotgun sequencing.</title>
        <authorList>
            <person name="Hellsten U."/>
            <person name="Wright K.M."/>
            <person name="Jenkins J."/>
            <person name="Shu S."/>
            <person name="Yuan Y."/>
            <person name="Wessler S.R."/>
            <person name="Schmutz J."/>
            <person name="Willis J.H."/>
            <person name="Rokhsar D.S."/>
        </authorList>
    </citation>
    <scope>NUCLEOTIDE SEQUENCE [LARGE SCALE GENOMIC DNA]</scope>
    <source>
        <strain evidence="2">cv. DUN x IM62</strain>
    </source>
</reference>
<dbReference type="Proteomes" id="UP000030748">
    <property type="component" value="Unassembled WGS sequence"/>
</dbReference>